<evidence type="ECO:0000313" key="10">
    <source>
        <dbReference type="Proteomes" id="UP000283895"/>
    </source>
</evidence>
<evidence type="ECO:0000256" key="6">
    <source>
        <dbReference type="ARBA" id="ARBA00023128"/>
    </source>
</evidence>
<feature type="region of interest" description="Disordered" evidence="8">
    <location>
        <begin position="266"/>
        <end position="292"/>
    </location>
</feature>
<evidence type="ECO:0000256" key="4">
    <source>
        <dbReference type="ARBA" id="ARBA00023004"/>
    </source>
</evidence>
<keyword evidence="6" id="KW-0496">Mitochondrion</keyword>
<reference evidence="9 10" key="1">
    <citation type="submission" date="2015-09" db="EMBL/GenBank/DDBJ databases">
        <title>Host preference determinants of Valsa canker pathogens revealed by comparative genomics.</title>
        <authorList>
            <person name="Yin Z."/>
            <person name="Huang L."/>
        </authorList>
    </citation>
    <scope>NUCLEOTIDE SEQUENCE [LARGE SCALE GENOMIC DNA]</scope>
    <source>
        <strain evidence="9 10">03-1</strain>
    </source>
</reference>
<proteinExistence type="predicted"/>
<protein>
    <recommendedName>
        <fullName evidence="11">37S ribosomal protein S22</fullName>
    </recommendedName>
</protein>
<dbReference type="Pfam" id="PF09243">
    <property type="entry name" value="Rsm22"/>
    <property type="match status" value="1"/>
</dbReference>
<sequence length="881" mass="98106">MLAARRRLQNACPQCTAQILKLYVHSIAEISPATARSTRDSISRTRLRPRTNDARFMSTSPRKLREEQTENTIDEAQTGQLPDELVEVVENETPPNDDPETIVRQAKRMFGDTLPLGYLSEQEYKVYERLYGAPLRPTRPEDVGFGSFGETEEADIGNTLRNVLLRENQEGALEEVEYTAPAMSTIVGDGEILSTEEDLLVARPPSDAQMGYIEANASNPREYDALLRLQQDFEAARIAALEEAALAAVEAADAADAAAEEALLPEEDEYQEEEEPEENEEEEPDEEEKEVDAEFASWYPGYEGPRLHKYTTEGQFRTSPSTLHLPRAEFVEPITTLLRRTDTKHIRAAAEKHFGGPGLPHSPATPQSSRNIPQKGLGLEAGHHKMSEIDADAFIATALPGIYASVMSTLVEVRKRLGPEWLRGLLKRKDADGEGARVLDHGAGGAGLSAWQSVAQAEWDILVDNNEVKGYLPAGKRSVVVGSNQLRHRLSDFLENTQFLPRLPNYVHSLDNTDKQLDAPEVPQKRKVYDVIIATHLLVPLDKEWRRREILDNLWSMLSPNGGVLIVLEKGHPRGFEAVADVRDRLLNQFIIPPTAEPAAETTEKETGRVREPGMIVAPCTNHSKCPMYLTPGLSPGRKDFCHFSQRFIRPPFLQRILEAKHRNHEDINFSYIAARRGMPSSSSATAEPASPTTSDGSDVLDIKSIRQGREATDQAFAGYEDVSPDSPDRPHPLSLPRNIMPPLKRKGHVTLDLCTPAGSIERWTIPRSFSIQAYHDARKARWGDLWALGAKTRVRRTVRLGKGVVEGVPVPQDGGVRATRASMSGKKGRPKVVEMNYDEKGVLSGRRKGLVGQRPERRTKGGRKPPRERNVFKEGEDELD</sequence>
<dbReference type="STRING" id="356882.A0A423X3M6"/>
<comment type="caution">
    <text evidence="9">The sequence shown here is derived from an EMBL/GenBank/DDBJ whole genome shotgun (WGS) entry which is preliminary data.</text>
</comment>
<keyword evidence="10" id="KW-1185">Reference proteome</keyword>
<dbReference type="GO" id="GO:0005763">
    <property type="term" value="C:mitochondrial small ribosomal subunit"/>
    <property type="evidence" value="ECO:0007669"/>
    <property type="project" value="TreeGrafter"/>
</dbReference>
<keyword evidence="3" id="KW-0809">Transit peptide</keyword>
<evidence type="ECO:0000256" key="8">
    <source>
        <dbReference type="SAM" id="MobiDB-lite"/>
    </source>
</evidence>
<evidence type="ECO:0000256" key="3">
    <source>
        <dbReference type="ARBA" id="ARBA00022946"/>
    </source>
</evidence>
<dbReference type="GO" id="GO:0006412">
    <property type="term" value="P:translation"/>
    <property type="evidence" value="ECO:0007669"/>
    <property type="project" value="InterPro"/>
</dbReference>
<comment type="subcellular location">
    <subcellularLocation>
        <location evidence="1">Mitochondrion</location>
    </subcellularLocation>
</comment>
<dbReference type="SUPFAM" id="SSF53335">
    <property type="entry name" value="S-adenosyl-L-methionine-dependent methyltransferases"/>
    <property type="match status" value="1"/>
</dbReference>
<organism evidence="9 10">
    <name type="scientific">Cytospora schulzeri</name>
    <dbReference type="NCBI Taxonomy" id="448051"/>
    <lineage>
        <taxon>Eukaryota</taxon>
        <taxon>Fungi</taxon>
        <taxon>Dikarya</taxon>
        <taxon>Ascomycota</taxon>
        <taxon>Pezizomycotina</taxon>
        <taxon>Sordariomycetes</taxon>
        <taxon>Sordariomycetidae</taxon>
        <taxon>Diaporthales</taxon>
        <taxon>Cytosporaceae</taxon>
        <taxon>Cytospora</taxon>
    </lineage>
</organism>
<gene>
    <name evidence="9" type="ORF">VMCG_01844</name>
</gene>
<dbReference type="InterPro" id="IPR029063">
    <property type="entry name" value="SAM-dependent_MTases_sf"/>
</dbReference>
<evidence type="ECO:0000313" key="9">
    <source>
        <dbReference type="EMBL" id="ROW10459.1"/>
    </source>
</evidence>
<feature type="region of interest" description="Disordered" evidence="8">
    <location>
        <begin position="353"/>
        <end position="373"/>
    </location>
</feature>
<dbReference type="GO" id="GO:0003735">
    <property type="term" value="F:structural constituent of ribosome"/>
    <property type="evidence" value="ECO:0007669"/>
    <property type="project" value="TreeGrafter"/>
</dbReference>
<evidence type="ECO:0000256" key="1">
    <source>
        <dbReference type="ARBA" id="ARBA00004173"/>
    </source>
</evidence>
<comment type="function">
    <text evidence="7">Mitochondrial ribosome (mitoribosome) assembly factor. Binds at the interface of the head and body domains of the mitochondrial small ribosomal subunit (mt-SSU), occluding the mRNA channel and preventing compaction of the head domain towards the body. Probable inactive methyltransferase: retains the characteristic folding and ability to bind S-adenosyl-L-methionine, but it probably lost its methyltransferase activity.</text>
</comment>
<evidence type="ECO:0000256" key="7">
    <source>
        <dbReference type="ARBA" id="ARBA00045681"/>
    </source>
</evidence>
<dbReference type="PANTHER" id="PTHR13184:SF5">
    <property type="entry name" value="METHYLTRANSFERASE-LIKE PROTEIN 17, MITOCHONDRIAL"/>
    <property type="match status" value="1"/>
</dbReference>
<dbReference type="GO" id="GO:0008168">
    <property type="term" value="F:methyltransferase activity"/>
    <property type="evidence" value="ECO:0007669"/>
    <property type="project" value="InterPro"/>
</dbReference>
<dbReference type="AlphaFoldDB" id="A0A423X3M6"/>
<name>A0A423X3M6_9PEZI</name>
<feature type="region of interest" description="Disordered" evidence="8">
    <location>
        <begin position="839"/>
        <end position="881"/>
    </location>
</feature>
<keyword evidence="2" id="KW-0479">Metal-binding</keyword>
<dbReference type="GO" id="GO:0046872">
    <property type="term" value="F:metal ion binding"/>
    <property type="evidence" value="ECO:0007669"/>
    <property type="project" value="UniProtKB-KW"/>
</dbReference>
<keyword evidence="5" id="KW-0411">Iron-sulfur</keyword>
<dbReference type="PANTHER" id="PTHR13184">
    <property type="entry name" value="37S RIBOSOMAL PROTEIN S22"/>
    <property type="match status" value="1"/>
</dbReference>
<feature type="compositionally biased region" description="Low complexity" evidence="8">
    <location>
        <begin position="680"/>
        <end position="695"/>
    </location>
</feature>
<evidence type="ECO:0000256" key="5">
    <source>
        <dbReference type="ARBA" id="ARBA00023014"/>
    </source>
</evidence>
<dbReference type="Proteomes" id="UP000283895">
    <property type="component" value="Unassembled WGS sequence"/>
</dbReference>
<evidence type="ECO:0000256" key="2">
    <source>
        <dbReference type="ARBA" id="ARBA00022723"/>
    </source>
</evidence>
<dbReference type="InterPro" id="IPR052571">
    <property type="entry name" value="Mt_RNA_Methyltransferase"/>
</dbReference>
<dbReference type="EMBL" id="LKEA01000003">
    <property type="protein sequence ID" value="ROW10459.1"/>
    <property type="molecule type" value="Genomic_DNA"/>
</dbReference>
<evidence type="ECO:0008006" key="11">
    <source>
        <dbReference type="Google" id="ProtNLM"/>
    </source>
</evidence>
<dbReference type="InterPro" id="IPR015324">
    <property type="entry name" value="Ribosomal_Rsm22-like"/>
</dbReference>
<accession>A0A423X3M6</accession>
<keyword evidence="4" id="KW-0408">Iron</keyword>
<feature type="compositionally biased region" description="Basic and acidic residues" evidence="8">
    <location>
        <begin position="855"/>
        <end position="875"/>
    </location>
</feature>
<feature type="region of interest" description="Disordered" evidence="8">
    <location>
        <begin position="680"/>
        <end position="701"/>
    </location>
</feature>
<dbReference type="OrthoDB" id="421327at2759"/>
<dbReference type="GO" id="GO:0051536">
    <property type="term" value="F:iron-sulfur cluster binding"/>
    <property type="evidence" value="ECO:0007669"/>
    <property type="project" value="UniProtKB-KW"/>
</dbReference>